<dbReference type="STRING" id="64144.ENSATEP00000014116"/>
<dbReference type="GO" id="GO:0015629">
    <property type="term" value="C:actin cytoskeleton"/>
    <property type="evidence" value="ECO:0007669"/>
    <property type="project" value="TreeGrafter"/>
</dbReference>
<dbReference type="Proteomes" id="UP000265040">
    <property type="component" value="Chromosome 19"/>
</dbReference>
<reference evidence="5" key="1">
    <citation type="submission" date="2021-04" db="EMBL/GenBank/DDBJ databases">
        <authorList>
            <consortium name="Wellcome Sanger Institute Data Sharing"/>
        </authorList>
    </citation>
    <scope>NUCLEOTIDE SEQUENCE [LARGE SCALE GENOMIC DNA]</scope>
</reference>
<protein>
    <recommendedName>
        <fullName evidence="4">Actin interacting protein 3-like C-terminal domain-containing protein</fullName>
    </recommendedName>
</protein>
<feature type="region of interest" description="Disordered" evidence="3">
    <location>
        <begin position="90"/>
        <end position="111"/>
    </location>
</feature>
<dbReference type="InterPro" id="IPR051825">
    <property type="entry name" value="SRCIN1"/>
</dbReference>
<organism evidence="5 6">
    <name type="scientific">Anabas testudineus</name>
    <name type="common">Climbing perch</name>
    <name type="synonym">Anthias testudineus</name>
    <dbReference type="NCBI Taxonomy" id="64144"/>
    <lineage>
        <taxon>Eukaryota</taxon>
        <taxon>Metazoa</taxon>
        <taxon>Chordata</taxon>
        <taxon>Craniata</taxon>
        <taxon>Vertebrata</taxon>
        <taxon>Euteleostomi</taxon>
        <taxon>Actinopterygii</taxon>
        <taxon>Neopterygii</taxon>
        <taxon>Teleostei</taxon>
        <taxon>Neoteleostei</taxon>
        <taxon>Acanthomorphata</taxon>
        <taxon>Anabantaria</taxon>
        <taxon>Anabantiformes</taxon>
        <taxon>Anabantoidei</taxon>
        <taxon>Anabantidae</taxon>
        <taxon>Anabas</taxon>
    </lineage>
</organism>
<feature type="region of interest" description="Disordered" evidence="3">
    <location>
        <begin position="602"/>
        <end position="643"/>
    </location>
</feature>
<evidence type="ECO:0000256" key="3">
    <source>
        <dbReference type="SAM" id="MobiDB-lite"/>
    </source>
</evidence>
<dbReference type="Ensembl" id="ENSATET00000014345.2">
    <property type="protein sequence ID" value="ENSATEP00000014116.2"/>
    <property type="gene ID" value="ENSATEG00000009703.3"/>
</dbReference>
<feature type="compositionally biased region" description="Low complexity" evidence="3">
    <location>
        <begin position="97"/>
        <end position="111"/>
    </location>
</feature>
<dbReference type="Gene3D" id="1.20.58.1540">
    <property type="entry name" value="Actin interacting protein 3, C-terminal domain"/>
    <property type="match status" value="1"/>
</dbReference>
<dbReference type="GO" id="GO:0014069">
    <property type="term" value="C:postsynaptic density"/>
    <property type="evidence" value="ECO:0007669"/>
    <property type="project" value="TreeGrafter"/>
</dbReference>
<dbReference type="AlphaFoldDB" id="A0A3Q1JGQ5"/>
<dbReference type="OrthoDB" id="6022652at2759"/>
<dbReference type="PANTHER" id="PTHR22741">
    <property type="entry name" value="P140CAP/SNIP-RELATED"/>
    <property type="match status" value="1"/>
</dbReference>
<name>A0A3Q1JGQ5_ANATE</name>
<feature type="region of interest" description="Disordered" evidence="3">
    <location>
        <begin position="558"/>
        <end position="581"/>
    </location>
</feature>
<dbReference type="GO" id="GO:0005737">
    <property type="term" value="C:cytoplasm"/>
    <property type="evidence" value="ECO:0007669"/>
    <property type="project" value="TreeGrafter"/>
</dbReference>
<feature type="compositionally biased region" description="Low complexity" evidence="3">
    <location>
        <begin position="303"/>
        <end position="323"/>
    </location>
</feature>
<feature type="region of interest" description="Disordered" evidence="3">
    <location>
        <begin position="1025"/>
        <end position="1050"/>
    </location>
</feature>
<keyword evidence="6" id="KW-1185">Reference proteome</keyword>
<feature type="coiled-coil region" evidence="2">
    <location>
        <begin position="728"/>
        <end position="781"/>
    </location>
</feature>
<feature type="compositionally biased region" description="Basic and acidic residues" evidence="3">
    <location>
        <begin position="605"/>
        <end position="615"/>
    </location>
</feature>
<evidence type="ECO:0000259" key="4">
    <source>
        <dbReference type="Pfam" id="PF03915"/>
    </source>
</evidence>
<feature type="region of interest" description="Disordered" evidence="3">
    <location>
        <begin position="1206"/>
        <end position="1234"/>
    </location>
</feature>
<dbReference type="GeneTree" id="ENSGT00940000157961"/>
<gene>
    <name evidence="5" type="primary">SRCIN1</name>
</gene>
<dbReference type="InterPro" id="IPR022782">
    <property type="entry name" value="AIP3-like_C"/>
</dbReference>
<feature type="domain" description="Actin interacting protein 3-like C-terminal" evidence="4">
    <location>
        <begin position="189"/>
        <end position="263"/>
    </location>
</feature>
<feature type="region of interest" description="Disordered" evidence="3">
    <location>
        <begin position="291"/>
        <end position="358"/>
    </location>
</feature>
<feature type="region of interest" description="Disordered" evidence="3">
    <location>
        <begin position="836"/>
        <end position="858"/>
    </location>
</feature>
<evidence type="ECO:0000313" key="6">
    <source>
        <dbReference type="Proteomes" id="UP000265040"/>
    </source>
</evidence>
<evidence type="ECO:0000256" key="2">
    <source>
        <dbReference type="SAM" id="Coils"/>
    </source>
</evidence>
<dbReference type="Pfam" id="PF03915">
    <property type="entry name" value="AIP3"/>
    <property type="match status" value="1"/>
</dbReference>
<reference evidence="5" key="3">
    <citation type="submission" date="2025-09" db="UniProtKB">
        <authorList>
            <consortium name="Ensembl"/>
        </authorList>
    </citation>
    <scope>IDENTIFICATION</scope>
</reference>
<feature type="region of interest" description="Disordered" evidence="3">
    <location>
        <begin position="493"/>
        <end position="546"/>
    </location>
</feature>
<dbReference type="InParanoid" id="A0A3Q1JGQ5"/>
<feature type="compositionally biased region" description="Low complexity" evidence="3">
    <location>
        <begin position="335"/>
        <end position="351"/>
    </location>
</feature>
<feature type="compositionally biased region" description="Pro residues" evidence="3">
    <location>
        <begin position="1030"/>
        <end position="1039"/>
    </location>
</feature>
<evidence type="ECO:0000313" key="5">
    <source>
        <dbReference type="Ensembl" id="ENSATEP00000014116.2"/>
    </source>
</evidence>
<accession>A0A3Q1JGQ5</accession>
<reference evidence="5" key="2">
    <citation type="submission" date="2025-08" db="UniProtKB">
        <authorList>
            <consortium name="Ensembl"/>
        </authorList>
    </citation>
    <scope>IDENTIFICATION</scope>
</reference>
<dbReference type="GO" id="GO:0061001">
    <property type="term" value="P:regulation of dendritic spine morphogenesis"/>
    <property type="evidence" value="ECO:0007669"/>
    <property type="project" value="TreeGrafter"/>
</dbReference>
<proteinExistence type="predicted"/>
<sequence>ETSAPNESPIYCGPMISAGDAEFPRDYHTLAAGGGRGARRFPDNTNGGFTSSSLDRRHNAVAAKSLEALNSIHKADIERQRDALMDLQKNKYSNSPGSMSQGSAAAGRQQQPNYWSFKTRTPRVTRLSPTQPALADQASRVSFASAENLETMSEPDIPIGFNRMNRLRQSLPLARSSSQAKLRAPGILFLQLGEETRRVHLTHELTSLDTLRALIVHMFPQRLTMAMLRSPSTALLIKDETRNVFYELEDPRDVQDRCVIKIYCKEPIYGTYPGHHNPHLANGDLRREMVYAPQDSPPNRRLSNPPMSSQHSSSSASPPQGSPARARLLYSGGRPSSYSHHSSPHQQPQLHQPHHTQAAFCASSSAILERRDVKPDDEVGGSRSMVLLRGDDRGGGGIYADPYSLGPDTSRLSLAGGPHSPLPARADPYGSLYRRGGGGGGGGAGSVRTLTSYSAAALQGELMESGALYRPGGPLYNDAYAASMLAMGLRVPPPSSPQKIPDMRDSYAGPMPARGSPGRQSLRRDSVTSSVFGDSPKARGQGPGIGLTSEQLCLMASTAGDGGGGGGFSSSLLGSETETRERMEAMEKQIASLTGLLQRVLSRAPEAESPEKIESASDCSGTDTLTPSAPLALMPPPPSGANQPVMVSRLQMQLHLQGLQQNTNALRKQLSQLRNMQLENQDAVLSLLRQTESELSLMMLDAMRTQEDPLQRQRLLVEEERLKYLNQEELLIQQLHDLEKSVEELQRNSSVNHGLVTEQDVEQKSKELRMLGETLTELKNQFPSLQSKMRVVLRVEVEAVKFLKEEPHRLEALLKRCNTMTDALSTLRRQVTEGVWKGPEDLSSQTQKRAEDVSHSSDLDILNSPPLSLTDLSTSAGLANWIPVSAGDVDASGPEQDIQPSMTFRNRVLDELPSRRPADKSVSAEVRLAAERDWEEKRASLTQFSAQDINRLLEETQAELMKAIPDLDFAARHINKPAVPPKPQITIPITSTTATSPLAAQKLNSMEGAGSHRGSVDLNVAKYRTEKPSKSPPPPPPRRSFPSVHGLTTNRTGEVIVTSKNMKMEEDGDLPKTLVKLRRTPSDTPRPASTPPVIAASAIQDEDDEEKIIAELEVTDLLFTELTLSRVGGDRSPNIRAGLHCALVVEGRKELLVVLDVHVLQCRCKTTPIHMTVLLISNFSWLPQNSSNSPGPTKGPTVAARLKHLQQGSLERPKTRKQKEDLPKVQGQQQVFHF</sequence>
<keyword evidence="1 2" id="KW-0175">Coiled coil</keyword>
<dbReference type="PANTHER" id="PTHR22741:SF5">
    <property type="entry name" value="SRC KINASE SIGNALING INHIBITOR 1"/>
    <property type="match status" value="1"/>
</dbReference>
<feature type="compositionally biased region" description="Polar residues" evidence="3">
    <location>
        <begin position="617"/>
        <end position="626"/>
    </location>
</feature>
<feature type="compositionally biased region" description="Basic and acidic residues" evidence="3">
    <location>
        <begin position="848"/>
        <end position="858"/>
    </location>
</feature>
<evidence type="ECO:0000256" key="1">
    <source>
        <dbReference type="ARBA" id="ARBA00023054"/>
    </source>
</evidence>